<organism evidence="2 3">
    <name type="scientific">Pseudocitrobacter vendiensis</name>
    <dbReference type="NCBI Taxonomy" id="2488306"/>
    <lineage>
        <taxon>Bacteria</taxon>
        <taxon>Pseudomonadati</taxon>
        <taxon>Pseudomonadota</taxon>
        <taxon>Gammaproteobacteria</taxon>
        <taxon>Enterobacterales</taxon>
        <taxon>Enterobacteriaceae</taxon>
        <taxon>Pseudocitrobacter</taxon>
    </lineage>
</organism>
<dbReference type="RefSeq" id="WP_253898648.1">
    <property type="nucleotide sequence ID" value="NZ_CALSBS010000018.1"/>
</dbReference>
<proteinExistence type="predicted"/>
<sequence length="239" mass="27203">MRFIVLGVLYIAVIIIKHLQWKNLITDDTGNIIAYVNLVFFYPLGTACLVAAAFCVIFRKTAQQQIINGTSWVMGIILLFSCATHFWQFFSWEYTAPNAPITLTFPSNEWKTAVTTPRGYRMTVVMKNAHVAISVMSSMQDASNVHNFDELLTSQQIRFKSSYQADAFTLFPCQVDGFRCAYQDYIATTDDGDEKRSILMTLLDNTHFIQVAAVIDQKYADEYYEEVMTIFNSAKPIAE</sequence>
<evidence type="ECO:0000256" key="1">
    <source>
        <dbReference type="SAM" id="Phobius"/>
    </source>
</evidence>
<keyword evidence="1" id="KW-0812">Transmembrane</keyword>
<dbReference type="EMBL" id="CALSBS010000018">
    <property type="protein sequence ID" value="CAH6660993.1"/>
    <property type="molecule type" value="Genomic_DNA"/>
</dbReference>
<accession>A0ABM9FCR0</accession>
<keyword evidence="1" id="KW-1133">Transmembrane helix</keyword>
<evidence type="ECO:0000313" key="3">
    <source>
        <dbReference type="Proteomes" id="UP001152651"/>
    </source>
</evidence>
<feature type="transmembrane region" description="Helical" evidence="1">
    <location>
        <begin position="70"/>
        <end position="90"/>
    </location>
</feature>
<dbReference type="Proteomes" id="UP001152651">
    <property type="component" value="Unassembled WGS sequence"/>
</dbReference>
<protein>
    <submittedName>
        <fullName evidence="2">Uncharacterized protein</fullName>
    </submittedName>
</protein>
<comment type="caution">
    <text evidence="2">The sequence shown here is derived from an EMBL/GenBank/DDBJ whole genome shotgun (WGS) entry which is preliminary data.</text>
</comment>
<name>A0ABM9FCR0_9ENTR</name>
<gene>
    <name evidence="2" type="ORF">FBBNIHIM_17950</name>
</gene>
<feature type="transmembrane region" description="Helical" evidence="1">
    <location>
        <begin position="32"/>
        <end position="58"/>
    </location>
</feature>
<keyword evidence="3" id="KW-1185">Reference proteome</keyword>
<evidence type="ECO:0000313" key="2">
    <source>
        <dbReference type="EMBL" id="CAH6660993.1"/>
    </source>
</evidence>
<keyword evidence="1" id="KW-0472">Membrane</keyword>
<reference evidence="2" key="1">
    <citation type="submission" date="2022-05" db="EMBL/GenBank/DDBJ databases">
        <authorList>
            <person name="Blom J."/>
        </authorList>
    </citation>
    <scope>NUCLEOTIDE SEQUENCE</scope>
    <source>
        <strain evidence="2">Type strain: CPO20170097</strain>
    </source>
</reference>